<dbReference type="AlphaFoldDB" id="A0A2H5XFA1"/>
<feature type="transmembrane region" description="Helical" evidence="8">
    <location>
        <begin position="150"/>
        <end position="175"/>
    </location>
</feature>
<dbReference type="Gene3D" id="1.20.1510.10">
    <property type="entry name" value="Cation efflux protein transmembrane domain"/>
    <property type="match status" value="1"/>
</dbReference>
<evidence type="ECO:0000313" key="12">
    <source>
        <dbReference type="Proteomes" id="UP000236173"/>
    </source>
</evidence>
<dbReference type="GO" id="GO:0005385">
    <property type="term" value="F:zinc ion transmembrane transporter activity"/>
    <property type="evidence" value="ECO:0007669"/>
    <property type="project" value="TreeGrafter"/>
</dbReference>
<feature type="transmembrane region" description="Helical" evidence="8">
    <location>
        <begin position="74"/>
        <end position="97"/>
    </location>
</feature>
<organism evidence="11 12">
    <name type="scientific">Candidatus Fervidibacter japonicus</name>
    <dbReference type="NCBI Taxonomy" id="2035412"/>
    <lineage>
        <taxon>Bacteria</taxon>
        <taxon>Candidatus Fervidibacterota</taxon>
        <taxon>Candidatus Fervidibacter</taxon>
    </lineage>
</organism>
<dbReference type="PANTHER" id="PTHR11562">
    <property type="entry name" value="CATION EFFLUX PROTEIN/ ZINC TRANSPORTER"/>
    <property type="match status" value="1"/>
</dbReference>
<dbReference type="Pfam" id="PF01545">
    <property type="entry name" value="Cation_efflux"/>
    <property type="match status" value="1"/>
</dbReference>
<evidence type="ECO:0000256" key="1">
    <source>
        <dbReference type="ARBA" id="ARBA00004141"/>
    </source>
</evidence>
<proteinExistence type="inferred from homology"/>
<keyword evidence="6" id="KW-0406">Ion transport</keyword>
<feature type="transmembrane region" description="Helical" evidence="8">
    <location>
        <begin position="12"/>
        <end position="32"/>
    </location>
</feature>
<dbReference type="InterPro" id="IPR027469">
    <property type="entry name" value="Cation_efflux_TMD_sf"/>
</dbReference>
<keyword evidence="3" id="KW-0813">Transport</keyword>
<dbReference type="InterPro" id="IPR050681">
    <property type="entry name" value="CDF/SLC30A"/>
</dbReference>
<dbReference type="SUPFAM" id="SSF161111">
    <property type="entry name" value="Cation efflux protein transmembrane domain-like"/>
    <property type="match status" value="1"/>
</dbReference>
<feature type="transmembrane region" description="Helical" evidence="8">
    <location>
        <begin position="44"/>
        <end position="62"/>
    </location>
</feature>
<accession>A0A2H5XFA1</accession>
<feature type="domain" description="Cation efflux protein transmembrane" evidence="9">
    <location>
        <begin position="16"/>
        <end position="203"/>
    </location>
</feature>
<dbReference type="Pfam" id="PF16916">
    <property type="entry name" value="ZT_dimer"/>
    <property type="match status" value="1"/>
</dbReference>
<name>A0A2H5XFA1_9BACT</name>
<feature type="transmembrane region" description="Helical" evidence="8">
    <location>
        <begin position="117"/>
        <end position="138"/>
    </location>
</feature>
<dbReference type="PANTHER" id="PTHR11562:SF17">
    <property type="entry name" value="RE54080P-RELATED"/>
    <property type="match status" value="1"/>
</dbReference>
<evidence type="ECO:0000259" key="10">
    <source>
        <dbReference type="Pfam" id="PF16916"/>
    </source>
</evidence>
<feature type="domain" description="Cation efflux protein cytoplasmic" evidence="10">
    <location>
        <begin position="208"/>
        <end position="283"/>
    </location>
</feature>
<evidence type="ECO:0000256" key="4">
    <source>
        <dbReference type="ARBA" id="ARBA00022692"/>
    </source>
</evidence>
<evidence type="ECO:0000256" key="5">
    <source>
        <dbReference type="ARBA" id="ARBA00022989"/>
    </source>
</evidence>
<evidence type="ECO:0000256" key="7">
    <source>
        <dbReference type="ARBA" id="ARBA00023136"/>
    </source>
</evidence>
<keyword evidence="4 8" id="KW-0812">Transmembrane</keyword>
<gene>
    <name evidence="11" type="primary">czcD</name>
    <name evidence="11" type="ORF">HRbin17_02399</name>
</gene>
<comment type="caution">
    <text evidence="11">The sequence shown here is derived from an EMBL/GenBank/DDBJ whole genome shotgun (WGS) entry which is preliminary data.</text>
</comment>
<evidence type="ECO:0000313" key="11">
    <source>
        <dbReference type="EMBL" id="GBC99868.1"/>
    </source>
</evidence>
<evidence type="ECO:0000256" key="8">
    <source>
        <dbReference type="SAM" id="Phobius"/>
    </source>
</evidence>
<protein>
    <submittedName>
        <fullName evidence="11">Cadmium, cobalt and zinc/H(+)-K(+) antiporter</fullName>
    </submittedName>
</protein>
<dbReference type="EMBL" id="BEHT01000040">
    <property type="protein sequence ID" value="GBC99868.1"/>
    <property type="molecule type" value="Genomic_DNA"/>
</dbReference>
<comment type="similarity">
    <text evidence="2">Belongs to the cation diffusion facilitator (CDF) transporter (TC 2.A.4) family. SLC30A subfamily.</text>
</comment>
<dbReference type="InterPro" id="IPR027470">
    <property type="entry name" value="Cation_efflux_CTD"/>
</dbReference>
<keyword evidence="7 8" id="KW-0472">Membrane</keyword>
<comment type="subcellular location">
    <subcellularLocation>
        <location evidence="1">Membrane</location>
        <topology evidence="1">Multi-pass membrane protein</topology>
    </subcellularLocation>
</comment>
<sequence length="308" mass="33329">MHDHEHGLRQRLGWAVGLTVAICVAELIGGWWTRSLALLSDAVHVATDALSLGLTLAAVFWARRPPSDRLTFGWHRLEIFAAAFNGGSLLVVSLWLLVEAIGRLVAPVPVKATEMSLIAVAGLVANLIVLALLHGIGLHSLNVRSAVLHIVGDAASSVGVLVAGALIALTGWFWLDPTLSLVITAAIAYQALRVTWEAAHILMEGAPTGIDTRVVRDALLTLPHVRQVHDLHVWSLCSQCRCLSAHLVVSDEGLQNVSEVLARAQALLRERFVIHHATLQLEPNRCADGYLCANHRHPNDSAWQCCVE</sequence>
<dbReference type="Proteomes" id="UP000236173">
    <property type="component" value="Unassembled WGS sequence"/>
</dbReference>
<dbReference type="GO" id="GO:0005886">
    <property type="term" value="C:plasma membrane"/>
    <property type="evidence" value="ECO:0007669"/>
    <property type="project" value="TreeGrafter"/>
</dbReference>
<reference evidence="12" key="1">
    <citation type="submission" date="2017-09" db="EMBL/GenBank/DDBJ databases">
        <title>Metaegenomics of thermophilic ammonia-oxidizing enrichment culture.</title>
        <authorList>
            <person name="Kato S."/>
            <person name="Suzuki K."/>
        </authorList>
    </citation>
    <scope>NUCLEOTIDE SEQUENCE [LARGE SCALE GENOMIC DNA]</scope>
</reference>
<dbReference type="InterPro" id="IPR036837">
    <property type="entry name" value="Cation_efflux_CTD_sf"/>
</dbReference>
<evidence type="ECO:0000259" key="9">
    <source>
        <dbReference type="Pfam" id="PF01545"/>
    </source>
</evidence>
<dbReference type="NCBIfam" id="TIGR01297">
    <property type="entry name" value="CDF"/>
    <property type="match status" value="1"/>
</dbReference>
<dbReference type="InterPro" id="IPR058533">
    <property type="entry name" value="Cation_efflux_TM"/>
</dbReference>
<evidence type="ECO:0000256" key="3">
    <source>
        <dbReference type="ARBA" id="ARBA00022448"/>
    </source>
</evidence>
<evidence type="ECO:0000256" key="6">
    <source>
        <dbReference type="ARBA" id="ARBA00023065"/>
    </source>
</evidence>
<keyword evidence="5 8" id="KW-1133">Transmembrane helix</keyword>
<evidence type="ECO:0000256" key="2">
    <source>
        <dbReference type="ARBA" id="ARBA00008873"/>
    </source>
</evidence>
<dbReference type="InterPro" id="IPR002524">
    <property type="entry name" value="Cation_efflux"/>
</dbReference>
<dbReference type="SUPFAM" id="SSF160240">
    <property type="entry name" value="Cation efflux protein cytoplasmic domain-like"/>
    <property type="match status" value="1"/>
</dbReference>